<accession>A0A1H1YBB3</accession>
<dbReference type="OrthoDB" id="26872at2"/>
<dbReference type="Gene3D" id="1.20.1260.10">
    <property type="match status" value="1"/>
</dbReference>
<protein>
    <submittedName>
        <fullName evidence="3">Uncharacterized conserved protein, DUF305 family</fullName>
    </submittedName>
</protein>
<organism evidence="3 4">
    <name type="scientific">Actinopolymorpha singaporensis</name>
    <dbReference type="NCBI Taxonomy" id="117157"/>
    <lineage>
        <taxon>Bacteria</taxon>
        <taxon>Bacillati</taxon>
        <taxon>Actinomycetota</taxon>
        <taxon>Actinomycetes</taxon>
        <taxon>Propionibacteriales</taxon>
        <taxon>Actinopolymorphaceae</taxon>
        <taxon>Actinopolymorpha</taxon>
    </lineage>
</organism>
<evidence type="ECO:0000313" key="4">
    <source>
        <dbReference type="Proteomes" id="UP000198983"/>
    </source>
</evidence>
<dbReference type="PANTHER" id="PTHR36933">
    <property type="entry name" value="SLL0788 PROTEIN"/>
    <property type="match status" value="1"/>
</dbReference>
<dbReference type="Proteomes" id="UP000198983">
    <property type="component" value="Chromosome I"/>
</dbReference>
<keyword evidence="4" id="KW-1185">Reference proteome</keyword>
<dbReference type="InterPro" id="IPR005183">
    <property type="entry name" value="DUF305_CopM-like"/>
</dbReference>
<dbReference type="STRING" id="117157.SAMN04489717_5396"/>
<feature type="compositionally biased region" description="Basic and acidic residues" evidence="1">
    <location>
        <begin position="106"/>
        <end position="117"/>
    </location>
</feature>
<feature type="domain" description="DUF305" evidence="2">
    <location>
        <begin position="39"/>
        <end position="211"/>
    </location>
</feature>
<feature type="compositionally biased region" description="Low complexity" evidence="1">
    <location>
        <begin position="22"/>
        <end position="32"/>
    </location>
</feature>
<feature type="region of interest" description="Disordered" evidence="1">
    <location>
        <begin position="106"/>
        <end position="134"/>
    </location>
</feature>
<gene>
    <name evidence="3" type="ORF">SAMN04489717_5396</name>
</gene>
<feature type="region of interest" description="Disordered" evidence="1">
    <location>
        <begin position="1"/>
        <end position="32"/>
    </location>
</feature>
<dbReference type="PANTHER" id="PTHR36933:SF1">
    <property type="entry name" value="SLL0788 PROTEIN"/>
    <property type="match status" value="1"/>
</dbReference>
<dbReference type="InterPro" id="IPR012347">
    <property type="entry name" value="Ferritin-like"/>
</dbReference>
<dbReference type="Pfam" id="PF03713">
    <property type="entry name" value="DUF305"/>
    <property type="match status" value="1"/>
</dbReference>
<reference evidence="3 4" key="1">
    <citation type="submission" date="2016-10" db="EMBL/GenBank/DDBJ databases">
        <authorList>
            <person name="de Groot N.N."/>
        </authorList>
    </citation>
    <scope>NUCLEOTIDE SEQUENCE [LARGE SCALE GENOMIC DNA]</scope>
    <source>
        <strain evidence="3 4">DSM 22024</strain>
    </source>
</reference>
<proteinExistence type="predicted"/>
<evidence type="ECO:0000256" key="1">
    <source>
        <dbReference type="SAM" id="MobiDB-lite"/>
    </source>
</evidence>
<evidence type="ECO:0000259" key="2">
    <source>
        <dbReference type="Pfam" id="PF03713"/>
    </source>
</evidence>
<name>A0A1H1YBB3_9ACTN</name>
<dbReference type="RefSeq" id="WP_092656300.1">
    <property type="nucleotide sequence ID" value="NZ_LT629732.1"/>
</dbReference>
<evidence type="ECO:0000313" key="3">
    <source>
        <dbReference type="EMBL" id="SDT18681.1"/>
    </source>
</evidence>
<sequence>MAIGAVLTGCGPGDPATKQEFGAASPTATAPAGKHNAQDVAFAQGMIPHHEQAVVMSELAAARASSPQVKALAGRIEKAQEPEIAEMTAWLKAWGEPVPSLERDMAPHMEEPGEHSPHHGMTPGPHMTSPDMTPGPHMPGMMDQHDMDRMRRASGAGFDRMFLQMMIRHHAGAIEMAEVELHKGLYPPARAMAAHIATSQAAEIKQMRVMLKNL</sequence>
<dbReference type="EMBL" id="LT629732">
    <property type="protein sequence ID" value="SDT18681.1"/>
    <property type="molecule type" value="Genomic_DNA"/>
</dbReference>
<dbReference type="AlphaFoldDB" id="A0A1H1YBB3"/>